<dbReference type="EMBL" id="AP018216">
    <property type="protein sequence ID" value="BAY70553.1"/>
    <property type="molecule type" value="Genomic_DNA"/>
</dbReference>
<reference evidence="1 2" key="1">
    <citation type="submission" date="2017-06" db="EMBL/GenBank/DDBJ databases">
        <title>Genome sequencing of cyanobaciteial culture collection at National Institute for Environmental Studies (NIES).</title>
        <authorList>
            <person name="Hirose Y."/>
            <person name="Shimura Y."/>
            <person name="Fujisawa T."/>
            <person name="Nakamura Y."/>
            <person name="Kawachi M."/>
        </authorList>
    </citation>
    <scope>NUCLEOTIDE SEQUENCE [LARGE SCALE GENOMIC DNA]</scope>
    <source>
        <strain evidence="1 2">NIES-23</strain>
    </source>
</reference>
<gene>
    <name evidence="1" type="ORF">NIES23_33580</name>
</gene>
<protein>
    <submittedName>
        <fullName evidence="1">Uncharacterized protein</fullName>
    </submittedName>
</protein>
<evidence type="ECO:0000313" key="2">
    <source>
        <dbReference type="Proteomes" id="UP000217507"/>
    </source>
</evidence>
<organism evidence="1 2">
    <name type="scientific">Trichormus variabilis NIES-23</name>
    <dbReference type="NCBI Taxonomy" id="1973479"/>
    <lineage>
        <taxon>Bacteria</taxon>
        <taxon>Bacillati</taxon>
        <taxon>Cyanobacteriota</taxon>
        <taxon>Cyanophyceae</taxon>
        <taxon>Nostocales</taxon>
        <taxon>Nostocaceae</taxon>
        <taxon>Trichormus</taxon>
    </lineage>
</organism>
<proteinExistence type="predicted"/>
<name>A0A1Z4KNU6_ANAVA</name>
<sequence>MIFCVSSRLGNMSKEIILYSGFGSGVLATAQRTSPLNTSEITTNETDFRTVDSCKNSKDEG</sequence>
<dbReference type="AlphaFoldDB" id="A0A1Z4KNU6"/>
<evidence type="ECO:0000313" key="1">
    <source>
        <dbReference type="EMBL" id="BAY70553.1"/>
    </source>
</evidence>
<dbReference type="Proteomes" id="UP000217507">
    <property type="component" value="Chromosome"/>
</dbReference>
<accession>A0A1Z4KNU6</accession>